<accession>A0A165GFU1</accession>
<dbReference type="EMBL" id="KV423956">
    <property type="protein sequence ID" value="KZT58017.1"/>
    <property type="molecule type" value="Genomic_DNA"/>
</dbReference>
<protein>
    <submittedName>
        <fullName evidence="1">Uncharacterized protein</fullName>
    </submittedName>
</protein>
<dbReference type="STRING" id="1353952.A0A165GFU1"/>
<organism evidence="1 2">
    <name type="scientific">Calocera cornea HHB12733</name>
    <dbReference type="NCBI Taxonomy" id="1353952"/>
    <lineage>
        <taxon>Eukaryota</taxon>
        <taxon>Fungi</taxon>
        <taxon>Dikarya</taxon>
        <taxon>Basidiomycota</taxon>
        <taxon>Agaricomycotina</taxon>
        <taxon>Dacrymycetes</taxon>
        <taxon>Dacrymycetales</taxon>
        <taxon>Dacrymycetaceae</taxon>
        <taxon>Calocera</taxon>
    </lineage>
</organism>
<gene>
    <name evidence="1" type="ORF">CALCODRAFT_433357</name>
</gene>
<evidence type="ECO:0000313" key="2">
    <source>
        <dbReference type="Proteomes" id="UP000076842"/>
    </source>
</evidence>
<dbReference type="InParanoid" id="A0A165GFU1"/>
<evidence type="ECO:0000313" key="1">
    <source>
        <dbReference type="EMBL" id="KZT58017.1"/>
    </source>
</evidence>
<dbReference type="Proteomes" id="UP000076842">
    <property type="component" value="Unassembled WGS sequence"/>
</dbReference>
<proteinExistence type="predicted"/>
<name>A0A165GFU1_9BASI</name>
<sequence>MMMTDLVAHCPRVRFSRTQLAAILLWGSILGASSVPTASAVTLWEEAALKLLGNPERRFVSMLGNVFYLNSIAHSLALDFSKAELATKMHFYPEIGGSALQEFRQGSLYGTEAPDECLTPMLRHDSRQWFVGEVLLCRDGRFFVPLRWVQFAQHAGEMGAVGWAVLREDGRLRVLDQQRIHV</sequence>
<dbReference type="OrthoDB" id="2689033at2759"/>
<dbReference type="AlphaFoldDB" id="A0A165GFU1"/>
<reference evidence="1 2" key="1">
    <citation type="journal article" date="2016" name="Mol. Biol. Evol.">
        <title>Comparative Genomics of Early-Diverging Mushroom-Forming Fungi Provides Insights into the Origins of Lignocellulose Decay Capabilities.</title>
        <authorList>
            <person name="Nagy L.G."/>
            <person name="Riley R."/>
            <person name="Tritt A."/>
            <person name="Adam C."/>
            <person name="Daum C."/>
            <person name="Floudas D."/>
            <person name="Sun H."/>
            <person name="Yadav J.S."/>
            <person name="Pangilinan J."/>
            <person name="Larsson K.H."/>
            <person name="Matsuura K."/>
            <person name="Barry K."/>
            <person name="Labutti K."/>
            <person name="Kuo R."/>
            <person name="Ohm R.A."/>
            <person name="Bhattacharya S.S."/>
            <person name="Shirouzu T."/>
            <person name="Yoshinaga Y."/>
            <person name="Martin F.M."/>
            <person name="Grigoriev I.V."/>
            <person name="Hibbett D.S."/>
        </authorList>
    </citation>
    <scope>NUCLEOTIDE SEQUENCE [LARGE SCALE GENOMIC DNA]</scope>
    <source>
        <strain evidence="1 2">HHB12733</strain>
    </source>
</reference>
<keyword evidence="2" id="KW-1185">Reference proteome</keyword>